<dbReference type="Gene3D" id="1.25.10.10">
    <property type="entry name" value="Leucine-rich Repeat Variant"/>
    <property type="match status" value="1"/>
</dbReference>
<organism evidence="10 12">
    <name type="scientific">Didymodactylos carnosus</name>
    <dbReference type="NCBI Taxonomy" id="1234261"/>
    <lineage>
        <taxon>Eukaryota</taxon>
        <taxon>Metazoa</taxon>
        <taxon>Spiralia</taxon>
        <taxon>Gnathifera</taxon>
        <taxon>Rotifera</taxon>
        <taxon>Eurotatoria</taxon>
        <taxon>Bdelloidea</taxon>
        <taxon>Philodinida</taxon>
        <taxon>Philodinidae</taxon>
        <taxon>Didymodactylos</taxon>
    </lineage>
</organism>
<comment type="catalytic activity">
    <reaction evidence="7">
        <text>L-threonyl-[protein] + ATP = O-phospho-L-threonyl-[protein] + ADP + H(+)</text>
        <dbReference type="Rhea" id="RHEA:46608"/>
        <dbReference type="Rhea" id="RHEA-COMP:11060"/>
        <dbReference type="Rhea" id="RHEA-COMP:11605"/>
        <dbReference type="ChEBI" id="CHEBI:15378"/>
        <dbReference type="ChEBI" id="CHEBI:30013"/>
        <dbReference type="ChEBI" id="CHEBI:30616"/>
        <dbReference type="ChEBI" id="CHEBI:61977"/>
        <dbReference type="ChEBI" id="CHEBI:456216"/>
        <dbReference type="EC" id="2.7.11.1"/>
    </reaction>
</comment>
<evidence type="ECO:0000256" key="1">
    <source>
        <dbReference type="ARBA" id="ARBA00012513"/>
    </source>
</evidence>
<evidence type="ECO:0000256" key="8">
    <source>
        <dbReference type="ARBA" id="ARBA00048679"/>
    </source>
</evidence>
<keyword evidence="6" id="KW-0067">ATP-binding</keyword>
<keyword evidence="2" id="KW-0723">Serine/threonine-protein kinase</keyword>
<proteinExistence type="predicted"/>
<dbReference type="GO" id="GO:0004674">
    <property type="term" value="F:protein serine/threonine kinase activity"/>
    <property type="evidence" value="ECO:0007669"/>
    <property type="project" value="UniProtKB-KW"/>
</dbReference>
<dbReference type="AlphaFoldDB" id="A0A813ZHT7"/>
<dbReference type="Gene3D" id="1.10.510.10">
    <property type="entry name" value="Transferase(Phosphotransferase) domain 1"/>
    <property type="match status" value="1"/>
</dbReference>
<dbReference type="EMBL" id="CAJNOQ010001490">
    <property type="protein sequence ID" value="CAF0898622.1"/>
    <property type="molecule type" value="Genomic_DNA"/>
</dbReference>
<protein>
    <recommendedName>
        <fullName evidence="1">non-specific serine/threonine protein kinase</fullName>
        <ecNumber evidence="1">2.7.11.1</ecNumber>
    </recommendedName>
</protein>
<dbReference type="InterPro" id="IPR016024">
    <property type="entry name" value="ARM-type_fold"/>
</dbReference>
<evidence type="ECO:0000313" key="11">
    <source>
        <dbReference type="EMBL" id="CAF3681463.1"/>
    </source>
</evidence>
<evidence type="ECO:0000256" key="6">
    <source>
        <dbReference type="ARBA" id="ARBA00022840"/>
    </source>
</evidence>
<comment type="catalytic activity">
    <reaction evidence="8">
        <text>L-seryl-[protein] + ATP = O-phospho-L-seryl-[protein] + ADP + H(+)</text>
        <dbReference type="Rhea" id="RHEA:17989"/>
        <dbReference type="Rhea" id="RHEA-COMP:9863"/>
        <dbReference type="Rhea" id="RHEA-COMP:11604"/>
        <dbReference type="ChEBI" id="CHEBI:15378"/>
        <dbReference type="ChEBI" id="CHEBI:29999"/>
        <dbReference type="ChEBI" id="CHEBI:30616"/>
        <dbReference type="ChEBI" id="CHEBI:83421"/>
        <dbReference type="ChEBI" id="CHEBI:456216"/>
        <dbReference type="EC" id="2.7.11.1"/>
    </reaction>
</comment>
<evidence type="ECO:0000256" key="7">
    <source>
        <dbReference type="ARBA" id="ARBA00047899"/>
    </source>
</evidence>
<comment type="caution">
    <text evidence="10">The sequence shown here is derived from an EMBL/GenBank/DDBJ whole genome shotgun (WGS) entry which is preliminary data.</text>
</comment>
<evidence type="ECO:0000256" key="5">
    <source>
        <dbReference type="ARBA" id="ARBA00022777"/>
    </source>
</evidence>
<dbReference type="PANTHER" id="PTHR24363:SF0">
    <property type="entry name" value="SERINE_THREONINE KINASE LIKE DOMAIN CONTAINING 1"/>
    <property type="match status" value="1"/>
</dbReference>
<dbReference type="InterPro" id="IPR000719">
    <property type="entry name" value="Prot_kinase_dom"/>
</dbReference>
<dbReference type="InterPro" id="IPR011989">
    <property type="entry name" value="ARM-like"/>
</dbReference>
<evidence type="ECO:0000256" key="2">
    <source>
        <dbReference type="ARBA" id="ARBA00022527"/>
    </source>
</evidence>
<dbReference type="SUPFAM" id="SSF48371">
    <property type="entry name" value="ARM repeat"/>
    <property type="match status" value="1"/>
</dbReference>
<feature type="domain" description="Protein kinase" evidence="9">
    <location>
        <begin position="1"/>
        <end position="255"/>
    </location>
</feature>
<reference evidence="10" key="1">
    <citation type="submission" date="2021-02" db="EMBL/GenBank/DDBJ databases">
        <authorList>
            <person name="Nowell W R."/>
        </authorList>
    </citation>
    <scope>NUCLEOTIDE SEQUENCE</scope>
</reference>
<keyword evidence="3" id="KW-0808">Transferase</keyword>
<dbReference type="EMBL" id="CAJOBC010001490">
    <property type="protein sequence ID" value="CAF3681463.1"/>
    <property type="molecule type" value="Genomic_DNA"/>
</dbReference>
<dbReference type="SMART" id="SM00220">
    <property type="entry name" value="S_TKc"/>
    <property type="match status" value="1"/>
</dbReference>
<evidence type="ECO:0000313" key="10">
    <source>
        <dbReference type="EMBL" id="CAF0898622.1"/>
    </source>
</evidence>
<keyword evidence="4" id="KW-0547">Nucleotide-binding</keyword>
<dbReference type="GO" id="GO:0005524">
    <property type="term" value="F:ATP binding"/>
    <property type="evidence" value="ECO:0007669"/>
    <property type="project" value="UniProtKB-KW"/>
</dbReference>
<keyword evidence="12" id="KW-1185">Reference proteome</keyword>
<dbReference type="OrthoDB" id="248923at2759"/>
<dbReference type="Proteomes" id="UP000663829">
    <property type="component" value="Unassembled WGS sequence"/>
</dbReference>
<dbReference type="EC" id="2.7.11.1" evidence="1"/>
<sequence>MIDVANVITAFNEYMSLMKLSYESIASYIDVFTAWEPKISASFVNLVTEHFLMGNLDNYIEKLRSEQKTIDNLLLEIWFAQILDGLMYLWNQNIVHRNLKPESIFLRGEDNEQNCSIVIGDMTLAATDSALSYTAAEIFDCKPYTPLSDTYSLGAILLDVLLTDCLTAPDEQGVSVCSMYMPCIAGQRNHSEGEFDAEDTLQLRICARYDHNILTKTIENLSKDNHEISSLINRMMNPIPDERIGREDFSQNEFIVKCMRQIDSHMMEYTASIIHENEKVDELMSNEQTEYYLEYLKLNQNDGSRVQQCLLIFCESYAASINTLVLATYYLNDIVPLIEHFQTKGKIAFYGLELLEKILTSDHREYILKPNLIVFIKKMIPNDLMIIMKLTTVLKEIFSFKTTTFEETNIVLDIARILNKYDTNVTISSNCCTIFWHMINEPSSLRDLYQNKVSVLNSLLNLSLKLDNNVDIFTKICFAFMPLLFQKSIIDYLAQYNLVRYFTIGLQKHSKNRQAVKSERCVMRYLCSRLSDETLLDSMKVLNNIFDYHENHPDVVYAIITLLKSMIQYDDAIDEMVSTSIDNTLIFKIKRFHNDDREIMRTCDEMLHSIKNRRLLQKRKQNFQK</sequence>
<dbReference type="SUPFAM" id="SSF56112">
    <property type="entry name" value="Protein kinase-like (PK-like)"/>
    <property type="match status" value="1"/>
</dbReference>
<accession>A0A813ZHT7</accession>
<dbReference type="Proteomes" id="UP000681722">
    <property type="component" value="Unassembled WGS sequence"/>
</dbReference>
<keyword evidence="5" id="KW-0418">Kinase</keyword>
<evidence type="ECO:0000256" key="4">
    <source>
        <dbReference type="ARBA" id="ARBA00022741"/>
    </source>
</evidence>
<dbReference type="PROSITE" id="PS50011">
    <property type="entry name" value="PROTEIN_KINASE_DOM"/>
    <property type="match status" value="1"/>
</dbReference>
<gene>
    <name evidence="10" type="ORF">GPM918_LOCUS8512</name>
    <name evidence="11" type="ORF">SRO942_LOCUS8512</name>
</gene>
<dbReference type="PANTHER" id="PTHR24363">
    <property type="entry name" value="SERINE/THREONINE PROTEIN KINASE"/>
    <property type="match status" value="1"/>
</dbReference>
<dbReference type="Pfam" id="PF00069">
    <property type="entry name" value="Pkinase"/>
    <property type="match status" value="1"/>
</dbReference>
<dbReference type="InterPro" id="IPR011009">
    <property type="entry name" value="Kinase-like_dom_sf"/>
</dbReference>
<evidence type="ECO:0000259" key="9">
    <source>
        <dbReference type="PROSITE" id="PS50011"/>
    </source>
</evidence>
<evidence type="ECO:0000256" key="3">
    <source>
        <dbReference type="ARBA" id="ARBA00022679"/>
    </source>
</evidence>
<name>A0A813ZHT7_9BILA</name>
<evidence type="ECO:0000313" key="12">
    <source>
        <dbReference type="Proteomes" id="UP000663829"/>
    </source>
</evidence>